<name>A0A1M7SK93_9FIRM</name>
<evidence type="ECO:0000313" key="5">
    <source>
        <dbReference type="EMBL" id="SHN58818.1"/>
    </source>
</evidence>
<dbReference type="SUPFAM" id="SSF46689">
    <property type="entry name" value="Homeodomain-like"/>
    <property type="match status" value="1"/>
</dbReference>
<evidence type="ECO:0000256" key="2">
    <source>
        <dbReference type="ARBA" id="ARBA00023125"/>
    </source>
</evidence>
<dbReference type="GO" id="GO:0043565">
    <property type="term" value="F:sequence-specific DNA binding"/>
    <property type="evidence" value="ECO:0007669"/>
    <property type="project" value="InterPro"/>
</dbReference>
<dbReference type="SMART" id="SM00342">
    <property type="entry name" value="HTH_ARAC"/>
    <property type="match status" value="1"/>
</dbReference>
<dbReference type="Pfam" id="PF12833">
    <property type="entry name" value="HTH_18"/>
    <property type="match status" value="1"/>
</dbReference>
<dbReference type="EMBL" id="FRDN01000004">
    <property type="protein sequence ID" value="SHN58818.1"/>
    <property type="molecule type" value="Genomic_DNA"/>
</dbReference>
<dbReference type="InterPro" id="IPR053142">
    <property type="entry name" value="PchR_regulatory_protein"/>
</dbReference>
<keyword evidence="6" id="KW-1185">Reference proteome</keyword>
<reference evidence="6" key="1">
    <citation type="submission" date="2016-12" db="EMBL/GenBank/DDBJ databases">
        <authorList>
            <person name="Varghese N."/>
            <person name="Submissions S."/>
        </authorList>
    </citation>
    <scope>NUCLEOTIDE SEQUENCE [LARGE SCALE GENOMIC DNA]</scope>
    <source>
        <strain evidence="6">DSM 11544</strain>
    </source>
</reference>
<dbReference type="PRINTS" id="PR00032">
    <property type="entry name" value="HTHARAC"/>
</dbReference>
<accession>A0A1M7SK93</accession>
<proteinExistence type="predicted"/>
<evidence type="ECO:0000259" key="4">
    <source>
        <dbReference type="PROSITE" id="PS01124"/>
    </source>
</evidence>
<dbReference type="PANTHER" id="PTHR47893:SF1">
    <property type="entry name" value="REGULATORY PROTEIN PCHR"/>
    <property type="match status" value="1"/>
</dbReference>
<dbReference type="STRING" id="1121395.SAMN02745215_00978"/>
<dbReference type="PANTHER" id="PTHR47893">
    <property type="entry name" value="REGULATORY PROTEIN PCHR"/>
    <property type="match status" value="1"/>
</dbReference>
<feature type="domain" description="HTH araC/xylS-type" evidence="4">
    <location>
        <begin position="225"/>
        <end position="323"/>
    </location>
</feature>
<dbReference type="GO" id="GO:0003700">
    <property type="term" value="F:DNA-binding transcription factor activity"/>
    <property type="evidence" value="ECO:0007669"/>
    <property type="project" value="InterPro"/>
</dbReference>
<sequence length="325" mass="37087">MRLANSAPLMRELYGPDIRVVVQEKENIVYKMENAGGEGMITRYQVFPGIELLYNDFHMGECEQNKLPCRDMMEINHCWEGRFECEFPNGSCTYLGQGDLAVNMLTNRTTASFFPLAHYHGISVVIDLAGASETIDRLAAVLGNLPIDLYAIRDKLCGKGACCVMRAQESVQHIFSELYTAPDELRQGYFKLKVLELLLFLTRAESPRQGEERRYFYKNQVAVIKAMKEYMTEHLDRHFTLKELSVGFNIPLTSMKECFKGVYGTSIYAYMQSCRMEAAALMLRQTGDSVTVIAEKVGYANSSKFSEAFKKQMMMTPSEYRNKRV</sequence>
<evidence type="ECO:0000256" key="1">
    <source>
        <dbReference type="ARBA" id="ARBA00023015"/>
    </source>
</evidence>
<dbReference type="Proteomes" id="UP000184010">
    <property type="component" value="Unassembled WGS sequence"/>
</dbReference>
<dbReference type="Gene3D" id="1.10.10.60">
    <property type="entry name" value="Homeodomain-like"/>
    <property type="match status" value="1"/>
</dbReference>
<gene>
    <name evidence="5" type="ORF">SAMN02745215_00978</name>
</gene>
<keyword evidence="3" id="KW-0804">Transcription</keyword>
<organism evidence="5 6">
    <name type="scientific">Desulfitobacterium chlororespirans DSM 11544</name>
    <dbReference type="NCBI Taxonomy" id="1121395"/>
    <lineage>
        <taxon>Bacteria</taxon>
        <taxon>Bacillati</taxon>
        <taxon>Bacillota</taxon>
        <taxon>Clostridia</taxon>
        <taxon>Eubacteriales</taxon>
        <taxon>Desulfitobacteriaceae</taxon>
        <taxon>Desulfitobacterium</taxon>
    </lineage>
</organism>
<evidence type="ECO:0000256" key="3">
    <source>
        <dbReference type="ARBA" id="ARBA00023163"/>
    </source>
</evidence>
<keyword evidence="2 5" id="KW-0238">DNA-binding</keyword>
<dbReference type="RefSeq" id="WP_242954550.1">
    <property type="nucleotide sequence ID" value="NZ_FRDN01000004.1"/>
</dbReference>
<dbReference type="AlphaFoldDB" id="A0A1M7SK93"/>
<keyword evidence="1" id="KW-0805">Transcription regulation</keyword>
<dbReference type="InterPro" id="IPR020449">
    <property type="entry name" value="Tscrpt_reg_AraC-type_HTH"/>
</dbReference>
<dbReference type="InterPro" id="IPR018060">
    <property type="entry name" value="HTH_AraC"/>
</dbReference>
<protein>
    <submittedName>
        <fullName evidence="5">AraC-type DNA-binding protein</fullName>
    </submittedName>
</protein>
<evidence type="ECO:0000313" key="6">
    <source>
        <dbReference type="Proteomes" id="UP000184010"/>
    </source>
</evidence>
<dbReference type="InterPro" id="IPR009057">
    <property type="entry name" value="Homeodomain-like_sf"/>
</dbReference>
<dbReference type="PROSITE" id="PS01124">
    <property type="entry name" value="HTH_ARAC_FAMILY_2"/>
    <property type="match status" value="1"/>
</dbReference>